<dbReference type="EMBL" id="RPFW01000005">
    <property type="protein sequence ID" value="TVZ02676.1"/>
    <property type="molecule type" value="Genomic_DNA"/>
</dbReference>
<dbReference type="InterPro" id="IPR028082">
    <property type="entry name" value="Peripla_BP_I"/>
</dbReference>
<evidence type="ECO:0000256" key="2">
    <source>
        <dbReference type="ARBA" id="ARBA00007639"/>
    </source>
</evidence>
<comment type="caution">
    <text evidence="6">The sequence shown here is derived from an EMBL/GenBank/DDBJ whole genome shotgun (WGS) entry which is preliminary data.</text>
</comment>
<comment type="subcellular location">
    <subcellularLocation>
        <location evidence="1">Cell envelope</location>
    </subcellularLocation>
</comment>
<feature type="domain" description="Periplasmic binding protein" evidence="5">
    <location>
        <begin position="65"/>
        <end position="322"/>
    </location>
</feature>
<sequence>MRLRRHLAGTAALAAAALLAAACSSGSSTSATPPASSSAAPASSSASAVASAATSAATSGGQVTVGVSLTYNNTAFWAAYINYEQQYAQQMNIKLLGPLLSAASASVQNQQIEQLVNEGAQAIIVNPETATSLGPAITYANAHHVQLVSVDTIVGAGKVYMVVRASNTAYGQDACAYISSKVKSGYVLDLEGDLTSSNGADRTDAFNSCMQANDPGVKVLKEPTVWTDATAVTDAQNAINAYGSQLKAIYSQWSSPDTGIIPLLKSKGMGPGSANPVILISDDGVPFEMCDIANGSVTASQSQPANLYAQYALTYAVDAAKGVKHAVGDPGGGAPKLQNVTYQGDTNLADPIIAPFVTKEATNLTLTTPVDGLPASFTTTAVTDNTLWGNVYGSAHGGVCASS</sequence>
<dbReference type="Pfam" id="PF13407">
    <property type="entry name" value="Peripla_BP_4"/>
    <property type="match status" value="1"/>
</dbReference>
<evidence type="ECO:0000256" key="1">
    <source>
        <dbReference type="ARBA" id="ARBA00004196"/>
    </source>
</evidence>
<comment type="similarity">
    <text evidence="2">Belongs to the bacterial solute-binding protein 2 family.</text>
</comment>
<feature type="chain" id="PRO_5038755607" description="Periplasmic binding protein domain-containing protein" evidence="4">
    <location>
        <begin position="31"/>
        <end position="403"/>
    </location>
</feature>
<feature type="signal peptide" evidence="4">
    <location>
        <begin position="1"/>
        <end position="30"/>
    </location>
</feature>
<dbReference type="InterPro" id="IPR025997">
    <property type="entry name" value="SBP_2_dom"/>
</dbReference>
<reference evidence="6 7" key="1">
    <citation type="submission" date="2018-11" db="EMBL/GenBank/DDBJ databases">
        <title>Trebonia kvetii gen.nov., sp.nov., a novel acidophilic actinobacterium, and proposal of the new actinobacterial family Treboniaceae fam. nov.</title>
        <authorList>
            <person name="Rapoport D."/>
            <person name="Sagova-Mareckova M."/>
            <person name="Sedlacek I."/>
            <person name="Provaznik J."/>
            <person name="Kralova S."/>
            <person name="Pavlinic D."/>
            <person name="Benes V."/>
            <person name="Kopecky J."/>
        </authorList>
    </citation>
    <scope>NUCLEOTIDE SEQUENCE [LARGE SCALE GENOMIC DNA]</scope>
    <source>
        <strain evidence="6 7">15Tr583</strain>
    </source>
</reference>
<evidence type="ECO:0000313" key="6">
    <source>
        <dbReference type="EMBL" id="TVZ02676.1"/>
    </source>
</evidence>
<dbReference type="PANTHER" id="PTHR46847:SF1">
    <property type="entry name" value="D-ALLOSE-BINDING PERIPLASMIC PROTEIN-RELATED"/>
    <property type="match status" value="1"/>
</dbReference>
<dbReference type="Gene3D" id="3.40.50.2300">
    <property type="match status" value="2"/>
</dbReference>
<organism evidence="6 7">
    <name type="scientific">Trebonia kvetii</name>
    <dbReference type="NCBI Taxonomy" id="2480626"/>
    <lineage>
        <taxon>Bacteria</taxon>
        <taxon>Bacillati</taxon>
        <taxon>Actinomycetota</taxon>
        <taxon>Actinomycetes</taxon>
        <taxon>Streptosporangiales</taxon>
        <taxon>Treboniaceae</taxon>
        <taxon>Trebonia</taxon>
    </lineage>
</organism>
<keyword evidence="3 4" id="KW-0732">Signal</keyword>
<dbReference type="RefSeq" id="WP_145857916.1">
    <property type="nucleotide sequence ID" value="NZ_RPFW01000005.1"/>
</dbReference>
<dbReference type="PANTHER" id="PTHR46847">
    <property type="entry name" value="D-ALLOSE-BINDING PERIPLASMIC PROTEIN-RELATED"/>
    <property type="match status" value="1"/>
</dbReference>
<keyword evidence="7" id="KW-1185">Reference proteome</keyword>
<dbReference type="SUPFAM" id="SSF53822">
    <property type="entry name" value="Periplasmic binding protein-like I"/>
    <property type="match status" value="1"/>
</dbReference>
<evidence type="ECO:0000259" key="5">
    <source>
        <dbReference type="Pfam" id="PF13407"/>
    </source>
</evidence>
<dbReference type="OrthoDB" id="1957427at2"/>
<dbReference type="InterPro" id="IPR006311">
    <property type="entry name" value="TAT_signal"/>
</dbReference>
<evidence type="ECO:0000313" key="7">
    <source>
        <dbReference type="Proteomes" id="UP000460272"/>
    </source>
</evidence>
<evidence type="ECO:0000256" key="4">
    <source>
        <dbReference type="SAM" id="SignalP"/>
    </source>
</evidence>
<dbReference type="PROSITE" id="PS51257">
    <property type="entry name" value="PROKAR_LIPOPROTEIN"/>
    <property type="match status" value="1"/>
</dbReference>
<dbReference type="PROSITE" id="PS51318">
    <property type="entry name" value="TAT"/>
    <property type="match status" value="1"/>
</dbReference>
<proteinExistence type="inferred from homology"/>
<evidence type="ECO:0000256" key="3">
    <source>
        <dbReference type="ARBA" id="ARBA00022729"/>
    </source>
</evidence>
<dbReference type="GO" id="GO:0030246">
    <property type="term" value="F:carbohydrate binding"/>
    <property type="evidence" value="ECO:0007669"/>
    <property type="project" value="UniProtKB-ARBA"/>
</dbReference>
<dbReference type="Proteomes" id="UP000460272">
    <property type="component" value="Unassembled WGS sequence"/>
</dbReference>
<dbReference type="CDD" id="cd01536">
    <property type="entry name" value="PBP1_ABC_sugar_binding-like"/>
    <property type="match status" value="1"/>
</dbReference>
<dbReference type="AlphaFoldDB" id="A0A6P2BWR1"/>
<gene>
    <name evidence="6" type="ORF">EAS64_28355</name>
</gene>
<protein>
    <recommendedName>
        <fullName evidence="5">Periplasmic binding protein domain-containing protein</fullName>
    </recommendedName>
</protein>
<accession>A0A6P2BWR1</accession>
<dbReference type="GO" id="GO:0030313">
    <property type="term" value="C:cell envelope"/>
    <property type="evidence" value="ECO:0007669"/>
    <property type="project" value="UniProtKB-SubCell"/>
</dbReference>
<name>A0A6P2BWR1_9ACTN</name>